<dbReference type="FunFam" id="1.20.1270.50:FF:000002">
    <property type="entry name" value="Alpha-mannosidase"/>
    <property type="match status" value="1"/>
</dbReference>
<dbReference type="InterPro" id="IPR011013">
    <property type="entry name" value="Gal_mutarotase_sf_dom"/>
</dbReference>
<comment type="caution">
    <text evidence="9">The sequence shown here is derived from an EMBL/GenBank/DDBJ whole genome shotgun (WGS) entry which is preliminary data.</text>
</comment>
<keyword evidence="3 7" id="KW-0378">Hydrolase</keyword>
<dbReference type="GO" id="GO:0004559">
    <property type="term" value="F:alpha-mannosidase activity"/>
    <property type="evidence" value="ECO:0007669"/>
    <property type="project" value="InterPro"/>
</dbReference>
<name>A0AAV1JYJ5_9NEOP</name>
<dbReference type="Gene3D" id="2.60.40.1180">
    <property type="entry name" value="Golgi alpha-mannosidase II"/>
    <property type="match status" value="1"/>
</dbReference>
<evidence type="ECO:0000256" key="3">
    <source>
        <dbReference type="ARBA" id="ARBA00022801"/>
    </source>
</evidence>
<dbReference type="AlphaFoldDB" id="A0AAV1JYJ5"/>
<reference evidence="9 10" key="1">
    <citation type="submission" date="2023-11" db="EMBL/GenBank/DDBJ databases">
        <authorList>
            <person name="Okamura Y."/>
        </authorList>
    </citation>
    <scope>NUCLEOTIDE SEQUENCE [LARGE SCALE GENOMIC DNA]</scope>
</reference>
<keyword evidence="4 7" id="KW-0862">Zinc</keyword>
<accession>A0AAV1JYJ5</accession>
<dbReference type="InterPro" id="IPR013780">
    <property type="entry name" value="Glyco_hydro_b"/>
</dbReference>
<evidence type="ECO:0000256" key="5">
    <source>
        <dbReference type="ARBA" id="ARBA00023157"/>
    </source>
</evidence>
<organism evidence="9 10">
    <name type="scientific">Leptosia nina</name>
    <dbReference type="NCBI Taxonomy" id="320188"/>
    <lineage>
        <taxon>Eukaryota</taxon>
        <taxon>Metazoa</taxon>
        <taxon>Ecdysozoa</taxon>
        <taxon>Arthropoda</taxon>
        <taxon>Hexapoda</taxon>
        <taxon>Insecta</taxon>
        <taxon>Pterygota</taxon>
        <taxon>Neoptera</taxon>
        <taxon>Endopterygota</taxon>
        <taxon>Lepidoptera</taxon>
        <taxon>Glossata</taxon>
        <taxon>Ditrysia</taxon>
        <taxon>Papilionoidea</taxon>
        <taxon>Pieridae</taxon>
        <taxon>Pierinae</taxon>
        <taxon>Leptosia</taxon>
    </lineage>
</organism>
<dbReference type="Proteomes" id="UP001497472">
    <property type="component" value="Unassembled WGS sequence"/>
</dbReference>
<dbReference type="InterPro" id="IPR011682">
    <property type="entry name" value="Glyco_hydro_38_C"/>
</dbReference>
<dbReference type="SMART" id="SM00872">
    <property type="entry name" value="Alpha-mann_mid"/>
    <property type="match status" value="1"/>
</dbReference>
<dbReference type="PANTHER" id="PTHR11607">
    <property type="entry name" value="ALPHA-MANNOSIDASE"/>
    <property type="match status" value="1"/>
</dbReference>
<gene>
    <name evidence="9" type="ORF">LNINA_LOCUS12231</name>
</gene>
<dbReference type="InterPro" id="IPR000602">
    <property type="entry name" value="Glyco_hydro_38_N"/>
</dbReference>
<dbReference type="Pfam" id="PF01074">
    <property type="entry name" value="Glyco_hydro_38N"/>
    <property type="match status" value="1"/>
</dbReference>
<dbReference type="GO" id="GO:0006013">
    <property type="term" value="P:mannose metabolic process"/>
    <property type="evidence" value="ECO:0007669"/>
    <property type="project" value="InterPro"/>
</dbReference>
<evidence type="ECO:0000256" key="7">
    <source>
        <dbReference type="RuleBase" id="RU361199"/>
    </source>
</evidence>
<proteinExistence type="inferred from homology"/>
<dbReference type="SUPFAM" id="SSF88688">
    <property type="entry name" value="Families 57/38 glycoside transferase middle domain"/>
    <property type="match status" value="1"/>
</dbReference>
<dbReference type="InterPro" id="IPR037094">
    <property type="entry name" value="Glyco_hydro_38_cen_sf"/>
</dbReference>
<evidence type="ECO:0000256" key="6">
    <source>
        <dbReference type="ARBA" id="ARBA00023295"/>
    </source>
</evidence>
<dbReference type="GO" id="GO:0030246">
    <property type="term" value="F:carbohydrate binding"/>
    <property type="evidence" value="ECO:0007669"/>
    <property type="project" value="InterPro"/>
</dbReference>
<dbReference type="InterPro" id="IPR050843">
    <property type="entry name" value="Glycosyl_Hydrlase_38"/>
</dbReference>
<keyword evidence="2 7" id="KW-0479">Metal-binding</keyword>
<dbReference type="InterPro" id="IPR015341">
    <property type="entry name" value="Glyco_hydro_38_cen"/>
</dbReference>
<dbReference type="Gene3D" id="2.60.40.1360">
    <property type="match status" value="1"/>
</dbReference>
<evidence type="ECO:0000259" key="8">
    <source>
        <dbReference type="SMART" id="SM00872"/>
    </source>
</evidence>
<comment type="cofactor">
    <cofactor evidence="7">
        <name>Zn(2+)</name>
        <dbReference type="ChEBI" id="CHEBI:29105"/>
    </cofactor>
    <text evidence="7">Binds 1 zinc ion per subunit.</text>
</comment>
<dbReference type="Gene3D" id="1.20.1270.50">
    <property type="entry name" value="Glycoside hydrolase family 38, central domain"/>
    <property type="match status" value="1"/>
</dbReference>
<dbReference type="InterPro" id="IPR027291">
    <property type="entry name" value="Glyco_hydro_38_N_sf"/>
</dbReference>
<sequence length="1176" mass="136636">MFIWMFFVSVRALDPEIIDLLTPVKSLGEACGYDACPNLQQDVLNVHLVPYSHTELGMYKHFDLFWSGATYYEDMNTTTQSSMFSMKMTFDATITELWENRERKFTLSDSELPYFFHWWARRDSTVRRMVYELLRQGRLFIVGGGWSMQDEGTTSYHAIIDSYTYSLRKLNRTFLSCARPLVAWQADNTGHSREYASLLAQMGFDGLFISPISFDDELIRMERRGLEFLWRGSDDLGMSTDIFTHKLYDGYRSPPGFCFTPGSLDPFLVTTAKSVIQIEERADLFIDLMRDRQSPYYTTNHILVIMGGYFGYFAARQWFKNIDALTNAVNKKTYKMEKKIHLHYSTPHCYLKSVYEAHPILETKQDDFIPLGYDKNNYLSGCFTSRPDLKYFIRVGHVYLQTAKQLQVLAKLGHDKILDDFMWIMGVMQDHNIITGSLAHHSKLYYMKRLDYAIQRSMTILQDGFNELTESSFRIEYKRCEFNSSVCPFTASPTFHILLYNPLSWPVTMPVRIPVRKSKYIVYDTKGNKIKASLLPVSIHVLNIVTRETKTDHEVVFLANDIPGMGFKSYYFERVEKHKRSIIKKLNPHPQKKYYIRQASDVYNKTYFEEEAIYDDEDEKSERRYDDEFKDDKPNISFASVEDFSPDNRNVVTPKSNRANDTTEVIPILLKEGTDTYIAETSTIVTEGQNTTELKSLERTAEILQTTQKQTTNTNVVTEELNVVTERVEIATRTPKKGSERENLDSFYAVESKDNFIENKYIKIELDSYRKISKLTLSNHLNTSLDIQFYYYVSDEATKVREEVTDVIDPGPHLFRPMDPKPVPIMDYLDTKIYKTDVVQEVHSIYSAYASFVARLYKDSPCLELEWTVGEVPVDDQLGKEVFIRYTTELNNSGVFYTDSNGRQTVKRIRNQRATYEPYDFNNIAGNFYPVTSKIYIEDTAMDARFSILNDRAQGGTSLIDGAIDMMVVRRILTDETGIGLTVNDTIDGKGVIVSGKHYLYLSKSNYRPNRAFEKKLAKEIELKPLSIISDTRLTIDNWLDLKMEFAGINRLPFGVHVLTLQNWNDGTLLVRLENFLEKSDVVKTGVKYVFLKRLFYNIEVERVRETTLAANVWLSDWTPLRWEKNGSFLTNFNKYYGTDLYEYDDKEEPLKDDDKPGIKLVPQQIRTFVVWFKSS</sequence>
<keyword evidence="6 7" id="KW-0326">Glycosidase</keyword>
<protein>
    <recommendedName>
        <fullName evidence="7">Alpha-mannosidase</fullName>
        <ecNumber evidence="7">3.2.1.-</ecNumber>
    </recommendedName>
</protein>
<dbReference type="PANTHER" id="PTHR11607:SF3">
    <property type="entry name" value="LYSOSOMAL ALPHA-MANNOSIDASE"/>
    <property type="match status" value="1"/>
</dbReference>
<dbReference type="InterPro" id="IPR011330">
    <property type="entry name" value="Glyco_hydro/deAcase_b/a-brl"/>
</dbReference>
<dbReference type="Pfam" id="PF09261">
    <property type="entry name" value="Alpha-mann_mid"/>
    <property type="match status" value="1"/>
</dbReference>
<feature type="domain" description="Glycoside hydrolase family 38 central" evidence="8">
    <location>
        <begin position="377"/>
        <end position="450"/>
    </location>
</feature>
<evidence type="ECO:0000256" key="1">
    <source>
        <dbReference type="ARBA" id="ARBA00009792"/>
    </source>
</evidence>
<keyword evidence="10" id="KW-1185">Reference proteome</keyword>
<evidence type="ECO:0000313" key="10">
    <source>
        <dbReference type="Proteomes" id="UP001497472"/>
    </source>
</evidence>
<dbReference type="Pfam" id="PF07748">
    <property type="entry name" value="Glyco_hydro_38C"/>
    <property type="match status" value="1"/>
</dbReference>
<dbReference type="GO" id="GO:0046872">
    <property type="term" value="F:metal ion binding"/>
    <property type="evidence" value="ECO:0007669"/>
    <property type="project" value="UniProtKB-KW"/>
</dbReference>
<dbReference type="EMBL" id="CAVLEF010000215">
    <property type="protein sequence ID" value="CAK1553218.1"/>
    <property type="molecule type" value="Genomic_DNA"/>
</dbReference>
<dbReference type="Gene3D" id="2.70.98.30">
    <property type="entry name" value="Golgi alpha-mannosidase II, domain 4"/>
    <property type="match status" value="1"/>
</dbReference>
<comment type="similarity">
    <text evidence="1 7">Belongs to the glycosyl hydrolase 38 family.</text>
</comment>
<dbReference type="GO" id="GO:0005764">
    <property type="term" value="C:lysosome"/>
    <property type="evidence" value="ECO:0007669"/>
    <property type="project" value="TreeGrafter"/>
</dbReference>
<dbReference type="SUPFAM" id="SSF88713">
    <property type="entry name" value="Glycoside hydrolase/deacetylase"/>
    <property type="match status" value="1"/>
</dbReference>
<evidence type="ECO:0000256" key="4">
    <source>
        <dbReference type="ARBA" id="ARBA00022833"/>
    </source>
</evidence>
<dbReference type="InterPro" id="IPR028995">
    <property type="entry name" value="Glyco_hydro_57/38_cen_sf"/>
</dbReference>
<evidence type="ECO:0000313" key="9">
    <source>
        <dbReference type="EMBL" id="CAK1553218.1"/>
    </source>
</evidence>
<dbReference type="Gene3D" id="3.20.110.10">
    <property type="entry name" value="Glycoside hydrolase 38, N terminal domain"/>
    <property type="match status" value="1"/>
</dbReference>
<dbReference type="EC" id="3.2.1.-" evidence="7"/>
<evidence type="ECO:0000256" key="2">
    <source>
        <dbReference type="ARBA" id="ARBA00022723"/>
    </source>
</evidence>
<dbReference type="SUPFAM" id="SSF74650">
    <property type="entry name" value="Galactose mutarotase-like"/>
    <property type="match status" value="2"/>
</dbReference>
<keyword evidence="5" id="KW-1015">Disulfide bond</keyword>